<dbReference type="Proteomes" id="UP000293547">
    <property type="component" value="Unassembled WGS sequence"/>
</dbReference>
<evidence type="ECO:0000313" key="1">
    <source>
        <dbReference type="EMBL" id="KAB2100086.1"/>
    </source>
</evidence>
<organism evidence="1 2">
    <name type="scientific">Alternaria gaisen</name>
    <dbReference type="NCBI Taxonomy" id="167740"/>
    <lineage>
        <taxon>Eukaryota</taxon>
        <taxon>Fungi</taxon>
        <taxon>Dikarya</taxon>
        <taxon>Ascomycota</taxon>
        <taxon>Pezizomycotina</taxon>
        <taxon>Dothideomycetes</taxon>
        <taxon>Pleosporomycetidae</taxon>
        <taxon>Pleosporales</taxon>
        <taxon>Pleosporineae</taxon>
        <taxon>Pleosporaceae</taxon>
        <taxon>Alternaria</taxon>
        <taxon>Alternaria sect. Alternaria</taxon>
    </lineage>
</organism>
<comment type="caution">
    <text evidence="1">The sequence shown here is derived from an EMBL/GenBank/DDBJ whole genome shotgun (WGS) entry which is preliminary data.</text>
</comment>
<sequence>MDPTSSPPTVAEQGPGITSIDKVVEDVNHQLPPRPSPEPTPHKDFAECNPPKPPTYRKFTVFTAGSIEMGDAVNWQPLMATLLNHLPITVCNPRKGKWDQSITQQAKNELFRQQVVWELEALEQADVICFFFDTRTKSPVSLLELGRWMDSDKVVVCCGQDYWKSGNVHITCEEYGVQCVETFEELVPEVEKMLKKKGMALDDKGDLIGENVHVPKEKPKKKTQLEEKIAELQKQVDELLAEKKNGTAEDVIKIRPE</sequence>
<gene>
    <name evidence="1" type="ORF">AG0111_0g11691</name>
</gene>
<accession>A0ACB6F6K8</accession>
<evidence type="ECO:0000313" key="2">
    <source>
        <dbReference type="Proteomes" id="UP000293547"/>
    </source>
</evidence>
<name>A0ACB6F6K8_9PLEO</name>
<proteinExistence type="predicted"/>
<reference evidence="1 2" key="1">
    <citation type="journal article" date="2019" name="bioRxiv">
        <title>Genomics, evolutionary history and diagnostics of the Alternaria alternata species group including apple and Asian pear pathotypes.</title>
        <authorList>
            <person name="Armitage A.D."/>
            <person name="Cockerton H.M."/>
            <person name="Sreenivasaprasad S."/>
            <person name="Woodhall J.W."/>
            <person name="Lane C.R."/>
            <person name="Harrison R.J."/>
            <person name="Clarkson J.P."/>
        </authorList>
    </citation>
    <scope>NUCLEOTIDE SEQUENCE [LARGE SCALE GENOMIC DNA]</scope>
    <source>
        <strain evidence="1 2">FERA 650</strain>
    </source>
</reference>
<protein>
    <submittedName>
        <fullName evidence="1">Uncharacterized protein</fullName>
    </submittedName>
</protein>
<dbReference type="EMBL" id="PDWZ02000014">
    <property type="protein sequence ID" value="KAB2100086.1"/>
    <property type="molecule type" value="Genomic_DNA"/>
</dbReference>
<keyword evidence="2" id="KW-1185">Reference proteome</keyword>